<dbReference type="PANTHER" id="PTHR12198">
    <property type="entry name" value="HOMEOBOX PROTEIN PROSPERO/PROX-1/CEH-26"/>
    <property type="match status" value="1"/>
</dbReference>
<dbReference type="PROSITE" id="PS51818">
    <property type="entry name" value="HOMEO_PROSPERO"/>
    <property type="match status" value="1"/>
</dbReference>
<comment type="subcellular location">
    <subcellularLocation>
        <location evidence="1">Nucleus</location>
    </subcellularLocation>
</comment>
<keyword evidence="9" id="KW-1185">Reference proteome</keyword>
<dbReference type="Pfam" id="PF05044">
    <property type="entry name" value="HPD"/>
    <property type="match status" value="1"/>
</dbReference>
<evidence type="ECO:0000313" key="9">
    <source>
        <dbReference type="Proteomes" id="UP000324629"/>
    </source>
</evidence>
<dbReference type="InterPro" id="IPR009057">
    <property type="entry name" value="Homeodomain-like_sf"/>
</dbReference>
<accession>A0A5J4NR88</accession>
<evidence type="ECO:0000256" key="6">
    <source>
        <dbReference type="ARBA" id="ARBA00023242"/>
    </source>
</evidence>
<dbReference type="SUPFAM" id="SSF46689">
    <property type="entry name" value="Homeodomain-like"/>
    <property type="match status" value="1"/>
</dbReference>
<dbReference type="InterPro" id="IPR039350">
    <property type="entry name" value="Prospero_homeodomain"/>
</dbReference>
<evidence type="ECO:0000256" key="3">
    <source>
        <dbReference type="ARBA" id="ARBA00023125"/>
    </source>
</evidence>
<dbReference type="Gene3D" id="1.10.10.500">
    <property type="entry name" value="Homeo-prospero domain"/>
    <property type="match status" value="1"/>
</dbReference>
<evidence type="ECO:0000313" key="8">
    <source>
        <dbReference type="EMBL" id="KAA3678145.1"/>
    </source>
</evidence>
<evidence type="ECO:0000256" key="4">
    <source>
        <dbReference type="ARBA" id="ARBA00023155"/>
    </source>
</evidence>
<evidence type="ECO:0000256" key="2">
    <source>
        <dbReference type="ARBA" id="ARBA00023015"/>
    </source>
</evidence>
<keyword evidence="3" id="KW-0238">DNA-binding</keyword>
<dbReference type="GO" id="GO:0000978">
    <property type="term" value="F:RNA polymerase II cis-regulatory region sequence-specific DNA binding"/>
    <property type="evidence" value="ECO:0007669"/>
    <property type="project" value="TreeGrafter"/>
</dbReference>
<evidence type="ECO:0000256" key="5">
    <source>
        <dbReference type="ARBA" id="ARBA00023163"/>
    </source>
</evidence>
<dbReference type="InterPro" id="IPR023082">
    <property type="entry name" value="Homeo_prospero_dom"/>
</dbReference>
<keyword evidence="2" id="KW-0805">Transcription regulation</keyword>
<keyword evidence="4" id="KW-0371">Homeobox</keyword>
<keyword evidence="6" id="KW-0539">Nucleus</keyword>
<dbReference type="GO" id="GO:0000981">
    <property type="term" value="F:DNA-binding transcription factor activity, RNA polymerase II-specific"/>
    <property type="evidence" value="ECO:0007669"/>
    <property type="project" value="TreeGrafter"/>
</dbReference>
<comment type="caution">
    <text evidence="8">The sequence shown here is derived from an EMBL/GenBank/DDBJ whole genome shotgun (WGS) entry which is preliminary data.</text>
</comment>
<proteinExistence type="predicted"/>
<keyword evidence="5" id="KW-0804">Transcription</keyword>
<evidence type="ECO:0000256" key="1">
    <source>
        <dbReference type="ARBA" id="ARBA00004123"/>
    </source>
</evidence>
<dbReference type="GO" id="GO:0005634">
    <property type="term" value="C:nucleus"/>
    <property type="evidence" value="ECO:0007669"/>
    <property type="project" value="UniProtKB-SubCell"/>
</dbReference>
<feature type="domain" description="Prospero" evidence="7">
    <location>
        <begin position="1"/>
        <end position="219"/>
    </location>
</feature>
<dbReference type="AlphaFoldDB" id="A0A5J4NR88"/>
<evidence type="ECO:0000259" key="7">
    <source>
        <dbReference type="PROSITE" id="PS51818"/>
    </source>
</evidence>
<dbReference type="GO" id="GO:0048468">
    <property type="term" value="P:cell development"/>
    <property type="evidence" value="ECO:0007669"/>
    <property type="project" value="UniProtKB-ARBA"/>
</dbReference>
<protein>
    <recommendedName>
        <fullName evidence="7">Prospero domain-containing protein</fullName>
    </recommendedName>
</protein>
<sequence>MRIKECPHRQPTPAKIRRLFDDELALRSKQISKQIVALRSDKHPDASTLTQSQTDVLLHALSELNSDQDVLSGCQILQKQYSSVGKVVQQFSVSLLGGSFGNKPSLHKMVADKLVRSGLRKIVTTKIVRTREKIWQFSLFFCLLNEFYYIQMEKYARVAISEGVRSADEIHVTTDSEIYRSLNLHYNRNQQLEVRNFNLNRWSAFIKETHQHVLICTGN</sequence>
<gene>
    <name evidence="8" type="ORF">DEA37_0004024</name>
</gene>
<reference evidence="8 9" key="1">
    <citation type="journal article" date="2019" name="Gigascience">
        <title>Whole-genome sequence of the oriental lung fluke Paragonimus westermani.</title>
        <authorList>
            <person name="Oey H."/>
            <person name="Zakrzewski M."/>
            <person name="Narain K."/>
            <person name="Devi K.R."/>
            <person name="Agatsuma T."/>
            <person name="Nawaratna S."/>
            <person name="Gobert G.N."/>
            <person name="Jones M.K."/>
            <person name="Ragan M.A."/>
            <person name="McManus D.P."/>
            <person name="Krause L."/>
        </authorList>
    </citation>
    <scope>NUCLEOTIDE SEQUENCE [LARGE SCALE GENOMIC DNA]</scope>
    <source>
        <strain evidence="8 9">IND2009</strain>
    </source>
</reference>
<dbReference type="EMBL" id="QNGE01001207">
    <property type="protein sequence ID" value="KAA3678145.1"/>
    <property type="molecule type" value="Genomic_DNA"/>
</dbReference>
<dbReference type="Proteomes" id="UP000324629">
    <property type="component" value="Unassembled WGS sequence"/>
</dbReference>
<dbReference type="InterPro" id="IPR037131">
    <property type="entry name" value="Homeo_prospero_dom_sf"/>
</dbReference>
<name>A0A5J4NR88_9TREM</name>
<dbReference type="GO" id="GO:0007399">
    <property type="term" value="P:nervous system development"/>
    <property type="evidence" value="ECO:0007669"/>
    <property type="project" value="UniProtKB-ARBA"/>
</dbReference>
<organism evidence="8 9">
    <name type="scientific">Paragonimus westermani</name>
    <dbReference type="NCBI Taxonomy" id="34504"/>
    <lineage>
        <taxon>Eukaryota</taxon>
        <taxon>Metazoa</taxon>
        <taxon>Spiralia</taxon>
        <taxon>Lophotrochozoa</taxon>
        <taxon>Platyhelminthes</taxon>
        <taxon>Trematoda</taxon>
        <taxon>Digenea</taxon>
        <taxon>Plagiorchiida</taxon>
        <taxon>Troglotremata</taxon>
        <taxon>Troglotrematidae</taxon>
        <taxon>Paragonimus</taxon>
    </lineage>
</organism>
<dbReference type="PANTHER" id="PTHR12198:SF0">
    <property type="entry name" value="HOMEOBOX PROTEIN PROSPERO"/>
    <property type="match status" value="1"/>
</dbReference>